<name>A0A4Q0I5S9_9FIRM</name>
<accession>A0A4Q0I5S9</accession>
<reference evidence="4" key="1">
    <citation type="submission" date="2018-11" db="EMBL/GenBank/DDBJ databases">
        <title>Genome sequencing of a novel mesophilic and cellulolytic organism within the genus Hungateiclostridium.</title>
        <authorList>
            <person name="Rettenmaier R."/>
            <person name="Liebl W."/>
            <person name="Zverlov V."/>
        </authorList>
    </citation>
    <scope>NUCLEOTIDE SEQUENCE [LARGE SCALE GENOMIC DNA]</scope>
    <source>
        <strain evidence="4">N2K1</strain>
    </source>
</reference>
<dbReference type="InterPro" id="IPR002545">
    <property type="entry name" value="CheW-lke_dom"/>
</dbReference>
<feature type="domain" description="CheW-like" evidence="2">
    <location>
        <begin position="3"/>
        <end position="143"/>
    </location>
</feature>
<dbReference type="RefSeq" id="WP_128705822.1">
    <property type="nucleotide sequence ID" value="NZ_RLII01000004.1"/>
</dbReference>
<gene>
    <name evidence="3" type="ORF">EFD62_05200</name>
</gene>
<dbReference type="OrthoDB" id="9794382at2"/>
<sequence>MEGMQIAVFSLNDEICGVDTSQVKEIVKYEEVSKMPRMPRFIDGVINLRGSVVPIVNLNKRFKLGDMEVGKKTKVIITDIEDKLIGFVVNDVFEIIRLSADEIEPTPDIIKKVYNDYLKCVGKKGEKLISILDLSIILTDSEIGELEEDIDEENEDSDNSDNEDNDSNDDK</sequence>
<dbReference type="EMBL" id="RLII01000004">
    <property type="protein sequence ID" value="RXE59716.1"/>
    <property type="molecule type" value="Genomic_DNA"/>
</dbReference>
<evidence type="ECO:0000259" key="2">
    <source>
        <dbReference type="PROSITE" id="PS50851"/>
    </source>
</evidence>
<dbReference type="PROSITE" id="PS50851">
    <property type="entry name" value="CHEW"/>
    <property type="match status" value="1"/>
</dbReference>
<dbReference type="AlphaFoldDB" id="A0A4Q0I5S9"/>
<protein>
    <submittedName>
        <fullName evidence="3">Purine-binding chemotaxis protein CheW</fullName>
    </submittedName>
</protein>
<dbReference type="InterPro" id="IPR039315">
    <property type="entry name" value="CheW"/>
</dbReference>
<dbReference type="InterPro" id="IPR036061">
    <property type="entry name" value="CheW-like_dom_sf"/>
</dbReference>
<dbReference type="Gene3D" id="2.30.30.40">
    <property type="entry name" value="SH3 Domains"/>
    <property type="match status" value="1"/>
</dbReference>
<dbReference type="PANTHER" id="PTHR22617">
    <property type="entry name" value="CHEMOTAXIS SENSOR HISTIDINE KINASE-RELATED"/>
    <property type="match status" value="1"/>
</dbReference>
<organism evidence="3 4">
    <name type="scientific">Acetivibrio mesophilus</name>
    <dbReference type="NCBI Taxonomy" id="2487273"/>
    <lineage>
        <taxon>Bacteria</taxon>
        <taxon>Bacillati</taxon>
        <taxon>Bacillota</taxon>
        <taxon>Clostridia</taxon>
        <taxon>Eubacteriales</taxon>
        <taxon>Oscillospiraceae</taxon>
        <taxon>Acetivibrio</taxon>
    </lineage>
</organism>
<keyword evidence="4" id="KW-1185">Reference proteome</keyword>
<evidence type="ECO:0000256" key="1">
    <source>
        <dbReference type="SAM" id="MobiDB-lite"/>
    </source>
</evidence>
<dbReference type="SUPFAM" id="SSF50341">
    <property type="entry name" value="CheW-like"/>
    <property type="match status" value="1"/>
</dbReference>
<dbReference type="GO" id="GO:0006935">
    <property type="term" value="P:chemotaxis"/>
    <property type="evidence" value="ECO:0007669"/>
    <property type="project" value="InterPro"/>
</dbReference>
<dbReference type="GO" id="GO:0005829">
    <property type="term" value="C:cytosol"/>
    <property type="evidence" value="ECO:0007669"/>
    <property type="project" value="TreeGrafter"/>
</dbReference>
<proteinExistence type="predicted"/>
<comment type="caution">
    <text evidence="3">The sequence shown here is derived from an EMBL/GenBank/DDBJ whole genome shotgun (WGS) entry which is preliminary data.</text>
</comment>
<dbReference type="SMART" id="SM00260">
    <property type="entry name" value="CheW"/>
    <property type="match status" value="1"/>
</dbReference>
<dbReference type="Proteomes" id="UP000289166">
    <property type="component" value="Unassembled WGS sequence"/>
</dbReference>
<dbReference type="PANTHER" id="PTHR22617:SF23">
    <property type="entry name" value="CHEMOTAXIS PROTEIN CHEW"/>
    <property type="match status" value="1"/>
</dbReference>
<evidence type="ECO:0000313" key="4">
    <source>
        <dbReference type="Proteomes" id="UP000289166"/>
    </source>
</evidence>
<evidence type="ECO:0000313" key="3">
    <source>
        <dbReference type="EMBL" id="RXE59716.1"/>
    </source>
</evidence>
<feature type="region of interest" description="Disordered" evidence="1">
    <location>
        <begin position="147"/>
        <end position="171"/>
    </location>
</feature>
<dbReference type="GO" id="GO:0007165">
    <property type="term" value="P:signal transduction"/>
    <property type="evidence" value="ECO:0007669"/>
    <property type="project" value="InterPro"/>
</dbReference>
<dbReference type="Gene3D" id="2.40.50.180">
    <property type="entry name" value="CheA-289, Domain 4"/>
    <property type="match status" value="1"/>
</dbReference>
<dbReference type="Pfam" id="PF01584">
    <property type="entry name" value="CheW"/>
    <property type="match status" value="1"/>
</dbReference>